<keyword evidence="2" id="KW-0328">Glycosyltransferase</keyword>
<evidence type="ECO:0000256" key="2">
    <source>
        <dbReference type="ARBA" id="ARBA00022676"/>
    </source>
</evidence>
<sequence>MHDGAPFFLQLGALTLANKRRYAARHGYEMVVHTPEETSGLFLAADCSAPDAIKRPDGGCYTPSDFQIDPRATTFGKIKLVLAACVARPDWWLLWSDADALIINQTIPLPTLIDDAYHMAATEDWLMMNAGVLLFRCSSLIVDFLTRVYADASFDTARALDQSAMQHYIDAEPATAAAVRWLPKHHLNVYTEEYLPGDFLVHMAGKLYEATTEGATAIARQFDLLSHAGDDVADVAAFTDTRYFGGKFSGLCPELEGDGDACPPEDERRMKLPEPLSAMAASAEGRYRHVLLRYDWMKDWTDRHDPAAPIQVPFVPGVVAGAAAAPQAGGHDTSEL</sequence>
<dbReference type="AlphaFoldDB" id="A0A1X6P7T0"/>
<comment type="similarity">
    <text evidence="1">Belongs to the glycosyltransferase 34 family.</text>
</comment>
<organism evidence="4 5">
    <name type="scientific">Porphyra umbilicalis</name>
    <name type="common">Purple laver</name>
    <name type="synonym">Red alga</name>
    <dbReference type="NCBI Taxonomy" id="2786"/>
    <lineage>
        <taxon>Eukaryota</taxon>
        <taxon>Rhodophyta</taxon>
        <taxon>Bangiophyceae</taxon>
        <taxon>Bangiales</taxon>
        <taxon>Bangiaceae</taxon>
        <taxon>Porphyra</taxon>
    </lineage>
</organism>
<evidence type="ECO:0008006" key="6">
    <source>
        <dbReference type="Google" id="ProtNLM"/>
    </source>
</evidence>
<gene>
    <name evidence="4" type="ORF">BU14_0167s0021</name>
</gene>
<evidence type="ECO:0000256" key="3">
    <source>
        <dbReference type="ARBA" id="ARBA00022679"/>
    </source>
</evidence>
<dbReference type="GO" id="GO:0000139">
    <property type="term" value="C:Golgi membrane"/>
    <property type="evidence" value="ECO:0007669"/>
    <property type="project" value="TreeGrafter"/>
</dbReference>
<keyword evidence="3" id="KW-0808">Transferase</keyword>
<evidence type="ECO:0000256" key="1">
    <source>
        <dbReference type="ARBA" id="ARBA00005664"/>
    </source>
</evidence>
<dbReference type="Gene3D" id="3.90.550.10">
    <property type="entry name" value="Spore Coat Polysaccharide Biosynthesis Protein SpsA, Chain A"/>
    <property type="match status" value="1"/>
</dbReference>
<dbReference type="EMBL" id="KV918850">
    <property type="protein sequence ID" value="OSX76949.1"/>
    <property type="molecule type" value="Genomic_DNA"/>
</dbReference>
<dbReference type="Proteomes" id="UP000218209">
    <property type="component" value="Unassembled WGS sequence"/>
</dbReference>
<accession>A0A1X6P7T0</accession>
<evidence type="ECO:0000313" key="5">
    <source>
        <dbReference type="Proteomes" id="UP000218209"/>
    </source>
</evidence>
<reference evidence="4 5" key="1">
    <citation type="submission" date="2017-03" db="EMBL/GenBank/DDBJ databases">
        <title>WGS assembly of Porphyra umbilicalis.</title>
        <authorList>
            <person name="Brawley S.H."/>
            <person name="Blouin N.A."/>
            <person name="Ficko-Blean E."/>
            <person name="Wheeler G.L."/>
            <person name="Lohr M."/>
            <person name="Goodson H.V."/>
            <person name="Jenkins J.W."/>
            <person name="Blaby-Haas C.E."/>
            <person name="Helliwell K.E."/>
            <person name="Chan C."/>
            <person name="Marriage T."/>
            <person name="Bhattacharya D."/>
            <person name="Klein A.S."/>
            <person name="Badis Y."/>
            <person name="Brodie J."/>
            <person name="Cao Y."/>
            <person name="Collen J."/>
            <person name="Dittami S.M."/>
            <person name="Gachon C.M."/>
            <person name="Green B.R."/>
            <person name="Karpowicz S."/>
            <person name="Kim J.W."/>
            <person name="Kudahl U."/>
            <person name="Lin S."/>
            <person name="Michel G."/>
            <person name="Mittag M."/>
            <person name="Olson B.J."/>
            <person name="Pangilinan J."/>
            <person name="Peng Y."/>
            <person name="Qiu H."/>
            <person name="Shu S."/>
            <person name="Singer J.T."/>
            <person name="Smith A.G."/>
            <person name="Sprecher B.N."/>
            <person name="Wagner V."/>
            <person name="Wang W."/>
            <person name="Wang Z.-Y."/>
            <person name="Yan J."/>
            <person name="Yarish C."/>
            <person name="Zoeuner-Riek S."/>
            <person name="Zhuang Y."/>
            <person name="Zou Y."/>
            <person name="Lindquist E.A."/>
            <person name="Grimwood J."/>
            <person name="Barry K."/>
            <person name="Rokhsar D.S."/>
            <person name="Schmutz J."/>
            <person name="Stiller J.W."/>
            <person name="Grossman A.R."/>
            <person name="Prochnik S.E."/>
        </authorList>
    </citation>
    <scope>NUCLEOTIDE SEQUENCE [LARGE SCALE GENOMIC DNA]</scope>
    <source>
        <strain evidence="4">4086291</strain>
    </source>
</reference>
<evidence type="ECO:0000313" key="4">
    <source>
        <dbReference type="EMBL" id="OSX76949.1"/>
    </source>
</evidence>
<dbReference type="InterPro" id="IPR008630">
    <property type="entry name" value="Glyco_trans_34"/>
</dbReference>
<dbReference type="GO" id="GO:0016757">
    <property type="term" value="F:glycosyltransferase activity"/>
    <property type="evidence" value="ECO:0007669"/>
    <property type="project" value="UniProtKB-KW"/>
</dbReference>
<dbReference type="InterPro" id="IPR029044">
    <property type="entry name" value="Nucleotide-diphossugar_trans"/>
</dbReference>
<dbReference type="GO" id="GO:0006487">
    <property type="term" value="P:protein N-linked glycosylation"/>
    <property type="evidence" value="ECO:0007669"/>
    <property type="project" value="TreeGrafter"/>
</dbReference>
<dbReference type="PANTHER" id="PTHR31306:SF4">
    <property type="entry name" value="ALPHA-1,2-GALACTOSYLTRANSFERASE"/>
    <property type="match status" value="1"/>
</dbReference>
<dbReference type="Pfam" id="PF05637">
    <property type="entry name" value="Glyco_transf_34"/>
    <property type="match status" value="1"/>
</dbReference>
<proteinExistence type="inferred from homology"/>
<dbReference type="OrthoDB" id="407658at2759"/>
<dbReference type="PANTHER" id="PTHR31306">
    <property type="entry name" value="ALPHA-1,6-MANNOSYLTRANSFERASE MNN11-RELATED"/>
    <property type="match status" value="1"/>
</dbReference>
<keyword evidence="5" id="KW-1185">Reference proteome</keyword>
<protein>
    <recommendedName>
        <fullName evidence="6">Nucleotide-diphospho-sugar transferase domain-containing protein</fullName>
    </recommendedName>
</protein>
<name>A0A1X6P7T0_PORUM</name>